<reference evidence="2" key="1">
    <citation type="submission" date="2023-12" db="EMBL/GenBank/DDBJ databases">
        <title>Genome assembly of Anisodus tanguticus.</title>
        <authorList>
            <person name="Wang Y.-J."/>
        </authorList>
    </citation>
    <scope>NUCLEOTIDE SEQUENCE</scope>
    <source>
        <strain evidence="2">KB-2021</strain>
        <tissue evidence="2">Leaf</tissue>
    </source>
</reference>
<organism evidence="2 3">
    <name type="scientific">Anisodus tanguticus</name>
    <dbReference type="NCBI Taxonomy" id="243964"/>
    <lineage>
        <taxon>Eukaryota</taxon>
        <taxon>Viridiplantae</taxon>
        <taxon>Streptophyta</taxon>
        <taxon>Embryophyta</taxon>
        <taxon>Tracheophyta</taxon>
        <taxon>Spermatophyta</taxon>
        <taxon>Magnoliopsida</taxon>
        <taxon>eudicotyledons</taxon>
        <taxon>Gunneridae</taxon>
        <taxon>Pentapetalae</taxon>
        <taxon>asterids</taxon>
        <taxon>lamiids</taxon>
        <taxon>Solanales</taxon>
        <taxon>Solanaceae</taxon>
        <taxon>Solanoideae</taxon>
        <taxon>Hyoscyameae</taxon>
        <taxon>Anisodus</taxon>
    </lineage>
</organism>
<dbReference type="EMBL" id="JAVYJV010000008">
    <property type="protein sequence ID" value="KAK4364823.1"/>
    <property type="molecule type" value="Genomic_DNA"/>
</dbReference>
<evidence type="ECO:0000313" key="2">
    <source>
        <dbReference type="EMBL" id="KAK4364823.1"/>
    </source>
</evidence>
<sequence length="195" mass="22111">MKHPCKCEWSMNLAKKRLEGGKSTTYTSPSELRGPKNVGEKMTRVQNRHPTSQSKASSEELAKCAVTYVSLAMIPDKFRIKLAITCALGSCAVENCDIHAPNFNVFLLWKARKSDRDSREWPGPLGRLRTRPVGSREVARSRQIEDKAGGFLGSGPFSARLRTRKSYIYDGLFCERIFGRIKRNLCLWKLSSNRR</sequence>
<feature type="compositionally biased region" description="Polar residues" evidence="1">
    <location>
        <begin position="44"/>
        <end position="56"/>
    </location>
</feature>
<protein>
    <submittedName>
        <fullName evidence="2">Uncharacterized protein</fullName>
    </submittedName>
</protein>
<dbReference type="AlphaFoldDB" id="A0AAE1VCG5"/>
<dbReference type="Proteomes" id="UP001291623">
    <property type="component" value="Unassembled WGS sequence"/>
</dbReference>
<comment type="caution">
    <text evidence="2">The sequence shown here is derived from an EMBL/GenBank/DDBJ whole genome shotgun (WGS) entry which is preliminary data.</text>
</comment>
<evidence type="ECO:0000313" key="3">
    <source>
        <dbReference type="Proteomes" id="UP001291623"/>
    </source>
</evidence>
<proteinExistence type="predicted"/>
<keyword evidence="3" id="KW-1185">Reference proteome</keyword>
<name>A0AAE1VCG5_9SOLA</name>
<feature type="region of interest" description="Disordered" evidence="1">
    <location>
        <begin position="20"/>
        <end position="56"/>
    </location>
</feature>
<accession>A0AAE1VCG5</accession>
<evidence type="ECO:0000256" key="1">
    <source>
        <dbReference type="SAM" id="MobiDB-lite"/>
    </source>
</evidence>
<gene>
    <name evidence="2" type="ORF">RND71_016181</name>
</gene>